<sequence>MAVFTRHLQKVAQSFFQSDPSYLPEILAVFLGGSRVYKQSVQSVLGSESKQSDYDSIVVVPSKHDIYSFLNDKQRRQLFANVVGIKKEAFVDLEVPSPSSPLWSEFDAVGFAGYDSNGIERSVRVLNLIDIFQKETTNLLCYKDRRIFDAVGPEGKRPLLVQTTYIPHQLVIQHDQWVYVTSPSEVESSFAAFGYMSDLLFTSACIYDRGNYGYNIKKVVAELYFAKSGSSPTLQSFCRHPFFHPTYMNWLSHELNDLYAPLKANTSVPNTKIGNGDFKMFLGETYSTQAVIGLENVLSSTTVVSDETVRQFNDGQIIPLQKHHSLKSASYIAKTQDGVEIFVKQMPFAKDEEYSARLVARFFSRAMKPRIAAKGELLYPLFRGTAKSHIRLSYIRSGYKDQDLERRLLHAEMVQAEDTLRAYRQSLSLARGNIDSADGLPRHSIQKSFYNRLVDDTWMCLHYGQGVKLPGVGHHISLDQLLTLRWRINGECYESLQDAFDYARKLLRPSRHTCGHARWYSDSPVVTSCCRTRSQEKAGPVRSSLPILKIRDFIQ</sequence>
<name>A0AAN7UWL0_9PEZI</name>
<evidence type="ECO:0000313" key="1">
    <source>
        <dbReference type="EMBL" id="KAK5634291.1"/>
    </source>
</evidence>
<protein>
    <submittedName>
        <fullName evidence="1">Uncharacterized protein</fullName>
    </submittedName>
</protein>
<accession>A0AAN7UWL0</accession>
<proteinExistence type="predicted"/>
<reference evidence="1 2" key="1">
    <citation type="submission" date="2023-10" db="EMBL/GenBank/DDBJ databases">
        <title>Draft genome sequence of Xylaria bambusicola isolate GMP-LS, the root and basal stem rot pathogen of sugarcane in Indonesia.</title>
        <authorList>
            <person name="Selvaraj P."/>
            <person name="Muralishankar V."/>
            <person name="Muruganantham S."/>
            <person name="Sp S."/>
            <person name="Haryani S."/>
            <person name="Lau K.J.X."/>
            <person name="Naqvi N.I."/>
        </authorList>
    </citation>
    <scope>NUCLEOTIDE SEQUENCE [LARGE SCALE GENOMIC DNA]</scope>
    <source>
        <strain evidence="1">GMP-LS</strain>
    </source>
</reference>
<organism evidence="1 2">
    <name type="scientific">Xylaria bambusicola</name>
    <dbReference type="NCBI Taxonomy" id="326684"/>
    <lineage>
        <taxon>Eukaryota</taxon>
        <taxon>Fungi</taxon>
        <taxon>Dikarya</taxon>
        <taxon>Ascomycota</taxon>
        <taxon>Pezizomycotina</taxon>
        <taxon>Sordariomycetes</taxon>
        <taxon>Xylariomycetidae</taxon>
        <taxon>Xylariales</taxon>
        <taxon>Xylariaceae</taxon>
        <taxon>Xylaria</taxon>
    </lineage>
</organism>
<comment type="caution">
    <text evidence="1">The sequence shown here is derived from an EMBL/GenBank/DDBJ whole genome shotgun (WGS) entry which is preliminary data.</text>
</comment>
<dbReference type="EMBL" id="JAWHQM010000039">
    <property type="protein sequence ID" value="KAK5634291.1"/>
    <property type="molecule type" value="Genomic_DNA"/>
</dbReference>
<keyword evidence="2" id="KW-1185">Reference proteome</keyword>
<gene>
    <name evidence="1" type="ORF">RRF57_010005</name>
</gene>
<dbReference type="AlphaFoldDB" id="A0AAN7UWL0"/>
<evidence type="ECO:0000313" key="2">
    <source>
        <dbReference type="Proteomes" id="UP001305414"/>
    </source>
</evidence>
<dbReference type="Proteomes" id="UP001305414">
    <property type="component" value="Unassembled WGS sequence"/>
</dbReference>